<dbReference type="Pfam" id="PF12973">
    <property type="entry name" value="Cupin_7"/>
    <property type="match status" value="1"/>
</dbReference>
<keyword evidence="3" id="KW-1185">Reference proteome</keyword>
<gene>
    <name evidence="2" type="ORF">SYV04_30735</name>
</gene>
<dbReference type="Gene3D" id="2.60.120.10">
    <property type="entry name" value="Jelly Rolls"/>
    <property type="match status" value="1"/>
</dbReference>
<protein>
    <submittedName>
        <fullName evidence="2">2,4'-dihydroxyacetophenone dioxygenase family protein</fullName>
    </submittedName>
</protein>
<sequence>MSEKSAMERMVVRTPEMDWKPLGPGTSVKILRVSAETGMWTMLLKMEKGAVFAPHKHLGPAEYFMLEGLVDVGKGVLERTGDYGYEPLGTTHEATIALEDSLMTFTSYGPIAFLDEKGNILQVLGGDYLLQEQAQNPQLSAKKVA</sequence>
<dbReference type="EMBL" id="JAXIVS010000012">
    <property type="protein sequence ID" value="MDY7230811.1"/>
    <property type="molecule type" value="Genomic_DNA"/>
</dbReference>
<evidence type="ECO:0000259" key="1">
    <source>
        <dbReference type="Pfam" id="PF12973"/>
    </source>
</evidence>
<keyword evidence="2" id="KW-0223">Dioxygenase</keyword>
<proteinExistence type="predicted"/>
<evidence type="ECO:0000313" key="2">
    <source>
        <dbReference type="EMBL" id="MDY7230811.1"/>
    </source>
</evidence>
<organism evidence="2 3">
    <name type="scientific">Hyalangium rubrum</name>
    <dbReference type="NCBI Taxonomy" id="3103134"/>
    <lineage>
        <taxon>Bacteria</taxon>
        <taxon>Pseudomonadati</taxon>
        <taxon>Myxococcota</taxon>
        <taxon>Myxococcia</taxon>
        <taxon>Myxococcales</taxon>
        <taxon>Cystobacterineae</taxon>
        <taxon>Archangiaceae</taxon>
        <taxon>Hyalangium</taxon>
    </lineage>
</organism>
<accession>A0ABU5HBG8</accession>
<dbReference type="GO" id="GO:0051213">
    <property type="term" value="F:dioxygenase activity"/>
    <property type="evidence" value="ECO:0007669"/>
    <property type="project" value="UniProtKB-KW"/>
</dbReference>
<name>A0ABU5HBG8_9BACT</name>
<dbReference type="Proteomes" id="UP001291309">
    <property type="component" value="Unassembled WGS sequence"/>
</dbReference>
<reference evidence="2 3" key="1">
    <citation type="submission" date="2023-12" db="EMBL/GenBank/DDBJ databases">
        <title>the genome sequence of Hyalangium sp. s54d21.</title>
        <authorList>
            <person name="Zhang X."/>
        </authorList>
    </citation>
    <scope>NUCLEOTIDE SEQUENCE [LARGE SCALE GENOMIC DNA]</scope>
    <source>
        <strain evidence="3">s54d21</strain>
    </source>
</reference>
<dbReference type="InterPro" id="IPR025979">
    <property type="entry name" value="ChrR-like_cupin_dom"/>
</dbReference>
<dbReference type="InterPro" id="IPR011051">
    <property type="entry name" value="RmlC_Cupin_sf"/>
</dbReference>
<keyword evidence="2" id="KW-0560">Oxidoreductase</keyword>
<dbReference type="CDD" id="cd20302">
    <property type="entry name" value="cupin_DAD"/>
    <property type="match status" value="1"/>
</dbReference>
<dbReference type="RefSeq" id="WP_321549524.1">
    <property type="nucleotide sequence ID" value="NZ_JAXIVS010000012.1"/>
</dbReference>
<feature type="domain" description="ChrR-like cupin" evidence="1">
    <location>
        <begin position="8"/>
        <end position="111"/>
    </location>
</feature>
<dbReference type="InterPro" id="IPR014710">
    <property type="entry name" value="RmlC-like_jellyroll"/>
</dbReference>
<comment type="caution">
    <text evidence="2">The sequence shown here is derived from an EMBL/GenBank/DDBJ whole genome shotgun (WGS) entry which is preliminary data.</text>
</comment>
<dbReference type="SUPFAM" id="SSF51182">
    <property type="entry name" value="RmlC-like cupins"/>
    <property type="match status" value="1"/>
</dbReference>
<evidence type="ECO:0000313" key="3">
    <source>
        <dbReference type="Proteomes" id="UP001291309"/>
    </source>
</evidence>